<dbReference type="InParanoid" id="A0A6P5JC33"/>
<dbReference type="RefSeq" id="XP_020831735.1">
    <property type="nucleotide sequence ID" value="XM_020976076.1"/>
</dbReference>
<evidence type="ECO:0000256" key="3">
    <source>
        <dbReference type="ARBA" id="ARBA00022692"/>
    </source>
</evidence>
<accession>A0A6P5JC33</accession>
<evidence type="ECO:0000256" key="1">
    <source>
        <dbReference type="ARBA" id="ARBA00004141"/>
    </source>
</evidence>
<dbReference type="FunCoup" id="A0A6P5JC33">
    <property type="interactions" value="218"/>
</dbReference>
<dbReference type="AlphaFoldDB" id="A0A6P5JC33"/>
<evidence type="ECO:0000313" key="7">
    <source>
        <dbReference type="Proteomes" id="UP000515140"/>
    </source>
</evidence>
<feature type="transmembrane region" description="Helical" evidence="6">
    <location>
        <begin position="81"/>
        <end position="104"/>
    </location>
</feature>
<proteinExistence type="inferred from homology"/>
<name>A0A6P5JC33_PHACI</name>
<feature type="transmembrane region" description="Helical" evidence="6">
    <location>
        <begin position="48"/>
        <end position="69"/>
    </location>
</feature>
<dbReference type="CTD" id="64232"/>
<evidence type="ECO:0000256" key="4">
    <source>
        <dbReference type="ARBA" id="ARBA00022989"/>
    </source>
</evidence>
<reference evidence="8" key="1">
    <citation type="submission" date="2025-08" db="UniProtKB">
        <authorList>
            <consortium name="RefSeq"/>
        </authorList>
    </citation>
    <scope>IDENTIFICATION</scope>
    <source>
        <tissue evidence="8">Spleen</tissue>
    </source>
</reference>
<dbReference type="InterPro" id="IPR007237">
    <property type="entry name" value="CD20-like"/>
</dbReference>
<organism evidence="7 8">
    <name type="scientific">Phascolarctos cinereus</name>
    <name type="common">Koala</name>
    <dbReference type="NCBI Taxonomy" id="38626"/>
    <lineage>
        <taxon>Eukaryota</taxon>
        <taxon>Metazoa</taxon>
        <taxon>Chordata</taxon>
        <taxon>Craniata</taxon>
        <taxon>Vertebrata</taxon>
        <taxon>Euteleostomi</taxon>
        <taxon>Mammalia</taxon>
        <taxon>Metatheria</taxon>
        <taxon>Diprotodontia</taxon>
        <taxon>Phascolarctidae</taxon>
        <taxon>Phascolarctos</taxon>
    </lineage>
</organism>
<dbReference type="Proteomes" id="UP000515140">
    <property type="component" value="Unplaced"/>
</dbReference>
<dbReference type="GO" id="GO:0005886">
    <property type="term" value="C:plasma membrane"/>
    <property type="evidence" value="ECO:0007669"/>
    <property type="project" value="TreeGrafter"/>
</dbReference>
<dbReference type="PANTHER" id="PTHR23320:SF54">
    <property type="entry name" value="MEMBRANE-SPANNING 4-DOMAINS SUBFAMILY A MEMBER 5"/>
    <property type="match status" value="1"/>
</dbReference>
<dbReference type="GeneID" id="110200683"/>
<keyword evidence="5 6" id="KW-0472">Membrane</keyword>
<dbReference type="GO" id="GO:0007166">
    <property type="term" value="P:cell surface receptor signaling pathway"/>
    <property type="evidence" value="ECO:0007669"/>
    <property type="project" value="TreeGrafter"/>
</dbReference>
<dbReference type="Pfam" id="PF04103">
    <property type="entry name" value="CD20"/>
    <property type="match status" value="1"/>
</dbReference>
<dbReference type="KEGG" id="pcw:110200683"/>
<keyword evidence="3 6" id="KW-0812">Transmembrane</keyword>
<evidence type="ECO:0000256" key="2">
    <source>
        <dbReference type="ARBA" id="ARBA00009565"/>
    </source>
</evidence>
<evidence type="ECO:0000256" key="6">
    <source>
        <dbReference type="SAM" id="Phobius"/>
    </source>
</evidence>
<evidence type="ECO:0000313" key="8">
    <source>
        <dbReference type="RefSeq" id="XP_020831735.1"/>
    </source>
</evidence>
<gene>
    <name evidence="8" type="primary">MS4A5</name>
</gene>
<dbReference type="InterPro" id="IPR030417">
    <property type="entry name" value="MS4A"/>
</dbReference>
<comment type="similarity">
    <text evidence="2">Belongs to the MS4A family.</text>
</comment>
<dbReference type="PANTHER" id="PTHR23320">
    <property type="entry name" value="MEMBRANE-SPANNING 4-DOMAINS SUBFAMILY A MS4A -RELATED"/>
    <property type="match status" value="1"/>
</dbReference>
<keyword evidence="4 6" id="KW-1133">Transmembrane helix</keyword>
<sequence length="203" mass="22167">MESKPAPTPKSVFLLLPQKVLNVHSGLKTTAFAKKTGLEHFLATEMRILGAIQVLIGVMNFCFGAVLLFTHVSPYPRFPFIFISGYPFWGAACYINSGSFLIAFERRTTKYLGQMSLVVNTLSSMAALAGIVLLSFSFILDRNYLCGYAGGGPICDGISILLIGILGMMTFFAALELLISLSYSILAHNLTCAKSKDWFSIQV</sequence>
<feature type="transmembrane region" description="Helical" evidence="6">
    <location>
        <begin position="160"/>
        <end position="186"/>
    </location>
</feature>
<comment type="subcellular location">
    <subcellularLocation>
        <location evidence="1">Membrane</location>
        <topology evidence="1">Multi-pass membrane protein</topology>
    </subcellularLocation>
</comment>
<protein>
    <submittedName>
        <fullName evidence="8">Membrane-spanning 4-domains subfamily A member 5</fullName>
    </submittedName>
</protein>
<feature type="transmembrane region" description="Helical" evidence="6">
    <location>
        <begin position="116"/>
        <end position="140"/>
    </location>
</feature>
<evidence type="ECO:0000256" key="5">
    <source>
        <dbReference type="ARBA" id="ARBA00023136"/>
    </source>
</evidence>
<keyword evidence="7" id="KW-1185">Reference proteome</keyword>